<evidence type="ECO:0000259" key="7">
    <source>
        <dbReference type="Pfam" id="PF00082"/>
    </source>
</evidence>
<gene>
    <name evidence="8" type="ORF">AC812_10370</name>
</gene>
<feature type="transmembrane region" description="Helical" evidence="6">
    <location>
        <begin position="314"/>
        <end position="336"/>
    </location>
</feature>
<proteinExistence type="inferred from homology"/>
<comment type="similarity">
    <text evidence="1 5">Belongs to the peptidase S8 family.</text>
</comment>
<sequence>MANPPESLTQEPIAFSDRAQNGGCLKTALFIFYLIWLGLVSLIAQAGMWLIENLLFEGSMGLPDVRGWVGLGYLIAVGLPLTVLIWLPGVFRGFFRVAGISVAVGLLMLPARWLFLTDFQSATLIVIGSLGIGIWICSRLLSHHPSDKVPGKSHDSFVFGMIWLVFGLAWMPYALWGAFGSLLDVLLGIGVGGLLGWFMALLLDLFIEQSRSAHPAEQFPSPVLRIVFMVAVGLIISSSLPLVGFQLSLTPPLMLSAIGAVVIGSFLKNSRSALRHKALGLWIGSAAILPLVFVDGDELMLVISSSPGELMEYALRMMFVHCLVLLIGVGLGLIFLKRLQETAISRWLYLPAGLVWVAGLTVYLIAGQAGFYGERLFVIFRQQVTFDEQMLPHDVAERRNFVYQSLVRNAETTQADMQRQLNRLRIGYRSYYLVNAIEVNGGPLVKLWLTTRPEVERVLPSPHLRPLSETLPAVEGSIDEFEPNRDWNLAMIRAPEVWNEWGVRGAGIVIGLADSGADWEHPQLHDQYRGKNGDHNYNWLDVWFGSPFPQDTSGHGTHTLGSILGKEVGVAPDAEWIGCVNLGRNLGNPAVYLDCWQFLLAPYPQGGDPFRDGRPEIGAHVINNSWGCPEVEGCDPAVFLPAVRALKAAGVFVVVSAGNSGYSRCGSVDAPPAIYEEVLTVGAVNRNGDLAGFSSIGPVTVDGSQRLKAEILAPGEEVYSSFPNGTYELASGTSMAGPHVAGVVALMWSANPNLIGRIDETRQIIFDTAQTYRGVLPECVESNIRPAQGIGYGIIDAYAAVQRAREAR</sequence>
<dbReference type="Gene3D" id="3.40.50.200">
    <property type="entry name" value="Peptidase S8/S53 domain"/>
    <property type="match status" value="1"/>
</dbReference>
<feature type="transmembrane region" description="Helical" evidence="6">
    <location>
        <begin position="94"/>
        <end position="113"/>
    </location>
</feature>
<accession>A0A0P6XRC4</accession>
<feature type="transmembrane region" description="Helical" evidence="6">
    <location>
        <begin position="223"/>
        <end position="243"/>
    </location>
</feature>
<dbReference type="GO" id="GO:0006508">
    <property type="term" value="P:proteolysis"/>
    <property type="evidence" value="ECO:0007669"/>
    <property type="project" value="UniProtKB-KW"/>
</dbReference>
<keyword evidence="6" id="KW-1133">Transmembrane helix</keyword>
<feature type="transmembrane region" description="Helical" evidence="6">
    <location>
        <begin position="68"/>
        <end position="87"/>
    </location>
</feature>
<dbReference type="InterPro" id="IPR015500">
    <property type="entry name" value="Peptidase_S8_subtilisin-rel"/>
</dbReference>
<feature type="transmembrane region" description="Helical" evidence="6">
    <location>
        <begin position="279"/>
        <end position="294"/>
    </location>
</feature>
<dbReference type="InterPro" id="IPR051048">
    <property type="entry name" value="Peptidase_S8/S53_subtilisin"/>
</dbReference>
<evidence type="ECO:0000256" key="3">
    <source>
        <dbReference type="ARBA" id="ARBA00022801"/>
    </source>
</evidence>
<evidence type="ECO:0000256" key="1">
    <source>
        <dbReference type="ARBA" id="ARBA00011073"/>
    </source>
</evidence>
<dbReference type="AlphaFoldDB" id="A0A0P6XRC4"/>
<evidence type="ECO:0000256" key="4">
    <source>
        <dbReference type="ARBA" id="ARBA00022825"/>
    </source>
</evidence>
<organism evidence="8 9">
    <name type="scientific">Bellilinea caldifistulae</name>
    <dbReference type="NCBI Taxonomy" id="360411"/>
    <lineage>
        <taxon>Bacteria</taxon>
        <taxon>Bacillati</taxon>
        <taxon>Chloroflexota</taxon>
        <taxon>Anaerolineae</taxon>
        <taxon>Anaerolineales</taxon>
        <taxon>Anaerolineaceae</taxon>
        <taxon>Bellilinea</taxon>
    </lineage>
</organism>
<feature type="active site" description="Charge relay system" evidence="5">
    <location>
        <position position="555"/>
    </location>
</feature>
<evidence type="ECO:0000313" key="8">
    <source>
        <dbReference type="EMBL" id="KPL74918.1"/>
    </source>
</evidence>
<evidence type="ECO:0000256" key="6">
    <source>
        <dbReference type="SAM" id="Phobius"/>
    </source>
</evidence>
<feature type="active site" description="Charge relay system" evidence="5">
    <location>
        <position position="734"/>
    </location>
</feature>
<dbReference type="OrthoDB" id="9798386at2"/>
<keyword evidence="6" id="KW-0812">Transmembrane</keyword>
<dbReference type="PROSITE" id="PS00138">
    <property type="entry name" value="SUBTILASE_SER"/>
    <property type="match status" value="1"/>
</dbReference>
<dbReference type="PATRIC" id="fig|360411.5.peg.2689"/>
<dbReference type="PRINTS" id="PR00723">
    <property type="entry name" value="SUBTILISIN"/>
</dbReference>
<dbReference type="PANTHER" id="PTHR43399:SF4">
    <property type="entry name" value="CELL WALL-ASSOCIATED PROTEASE"/>
    <property type="match status" value="1"/>
</dbReference>
<dbReference type="CDD" id="cd07481">
    <property type="entry name" value="Peptidases_S8_BacillopeptidaseF-like"/>
    <property type="match status" value="1"/>
</dbReference>
<reference evidence="8 9" key="1">
    <citation type="submission" date="2015-07" db="EMBL/GenBank/DDBJ databases">
        <title>Draft genome of Bellilinea caldifistulae DSM 17877.</title>
        <authorList>
            <person name="Hemp J."/>
            <person name="Ward L.M."/>
            <person name="Pace L.A."/>
            <person name="Fischer W.W."/>
        </authorList>
    </citation>
    <scope>NUCLEOTIDE SEQUENCE [LARGE SCALE GENOMIC DNA]</scope>
    <source>
        <strain evidence="8 9">GOMI-1</strain>
    </source>
</reference>
<protein>
    <recommendedName>
        <fullName evidence="7">Peptidase S8/S53 domain-containing protein</fullName>
    </recommendedName>
</protein>
<dbReference type="PANTHER" id="PTHR43399">
    <property type="entry name" value="SUBTILISIN-RELATED"/>
    <property type="match status" value="1"/>
</dbReference>
<dbReference type="InterPro" id="IPR033857">
    <property type="entry name" value="Bacillopeptidase_F"/>
</dbReference>
<evidence type="ECO:0000256" key="5">
    <source>
        <dbReference type="PROSITE-ProRule" id="PRU01240"/>
    </source>
</evidence>
<keyword evidence="4 5" id="KW-0720">Serine protease</keyword>
<dbReference type="SUPFAM" id="SSF52743">
    <property type="entry name" value="Subtilisin-like"/>
    <property type="match status" value="1"/>
</dbReference>
<keyword evidence="2 5" id="KW-0645">Protease</keyword>
<feature type="transmembrane region" description="Helical" evidence="6">
    <location>
        <begin position="157"/>
        <end position="179"/>
    </location>
</feature>
<comment type="caution">
    <text evidence="8">The sequence shown here is derived from an EMBL/GenBank/DDBJ whole genome shotgun (WGS) entry which is preliminary data.</text>
</comment>
<evidence type="ECO:0000256" key="2">
    <source>
        <dbReference type="ARBA" id="ARBA00022670"/>
    </source>
</evidence>
<feature type="transmembrane region" description="Helical" evidence="6">
    <location>
        <begin position="249"/>
        <end position="267"/>
    </location>
</feature>
<feature type="domain" description="Peptidase S8/S53" evidence="7">
    <location>
        <begin position="505"/>
        <end position="771"/>
    </location>
</feature>
<name>A0A0P6XRC4_9CHLR</name>
<dbReference type="EMBL" id="LGHJ01000016">
    <property type="protein sequence ID" value="KPL74918.1"/>
    <property type="molecule type" value="Genomic_DNA"/>
</dbReference>
<dbReference type="InterPro" id="IPR000209">
    <property type="entry name" value="Peptidase_S8/S53_dom"/>
</dbReference>
<feature type="transmembrane region" description="Helical" evidence="6">
    <location>
        <begin position="119"/>
        <end position="137"/>
    </location>
</feature>
<dbReference type="PROSITE" id="PS51892">
    <property type="entry name" value="SUBTILASE"/>
    <property type="match status" value="1"/>
</dbReference>
<evidence type="ECO:0000313" key="9">
    <source>
        <dbReference type="Proteomes" id="UP000050514"/>
    </source>
</evidence>
<keyword evidence="3 5" id="KW-0378">Hydrolase</keyword>
<dbReference type="InterPro" id="IPR036852">
    <property type="entry name" value="Peptidase_S8/S53_dom_sf"/>
</dbReference>
<keyword evidence="6" id="KW-0472">Membrane</keyword>
<feature type="transmembrane region" description="Helical" evidence="6">
    <location>
        <begin position="28"/>
        <end position="48"/>
    </location>
</feature>
<dbReference type="Proteomes" id="UP000050514">
    <property type="component" value="Unassembled WGS sequence"/>
</dbReference>
<dbReference type="RefSeq" id="WP_061915847.1">
    <property type="nucleotide sequence ID" value="NZ_DF967971.1"/>
</dbReference>
<feature type="transmembrane region" description="Helical" evidence="6">
    <location>
        <begin position="348"/>
        <end position="366"/>
    </location>
</feature>
<dbReference type="GO" id="GO:0004252">
    <property type="term" value="F:serine-type endopeptidase activity"/>
    <property type="evidence" value="ECO:0007669"/>
    <property type="project" value="UniProtKB-UniRule"/>
</dbReference>
<dbReference type="Pfam" id="PF00082">
    <property type="entry name" value="Peptidase_S8"/>
    <property type="match status" value="1"/>
</dbReference>
<feature type="active site" description="Charge relay system" evidence="5">
    <location>
        <position position="514"/>
    </location>
</feature>
<dbReference type="InterPro" id="IPR023828">
    <property type="entry name" value="Peptidase_S8_Ser-AS"/>
</dbReference>
<keyword evidence="9" id="KW-1185">Reference proteome</keyword>
<dbReference type="STRING" id="360411.AC812_10370"/>
<feature type="transmembrane region" description="Helical" evidence="6">
    <location>
        <begin position="185"/>
        <end position="203"/>
    </location>
</feature>